<dbReference type="Gene3D" id="3.40.50.300">
    <property type="entry name" value="P-loop containing nucleotide triphosphate hydrolases"/>
    <property type="match status" value="1"/>
</dbReference>
<reference evidence="1 2" key="1">
    <citation type="submission" date="2019-02" db="EMBL/GenBank/DDBJ databases">
        <title>Complete Genome Sequence and Methylome Analysis of free living Spirochaetas.</title>
        <authorList>
            <person name="Fomenkov A."/>
            <person name="Dubinina G."/>
            <person name="Leshcheva N."/>
            <person name="Mikheeva N."/>
            <person name="Grabovich M."/>
            <person name="Vincze T."/>
            <person name="Roberts R.J."/>
        </authorList>
    </citation>
    <scope>NUCLEOTIDE SEQUENCE [LARGE SCALE GENOMIC DNA]</scope>
    <source>
        <strain evidence="1 2">K2</strain>
    </source>
</reference>
<organism evidence="1 2">
    <name type="scientific">Oceanispirochaeta crateris</name>
    <dbReference type="NCBI Taxonomy" id="2518645"/>
    <lineage>
        <taxon>Bacteria</taxon>
        <taxon>Pseudomonadati</taxon>
        <taxon>Spirochaetota</taxon>
        <taxon>Spirochaetia</taxon>
        <taxon>Spirochaetales</taxon>
        <taxon>Spirochaetaceae</taxon>
        <taxon>Oceanispirochaeta</taxon>
    </lineage>
</organism>
<dbReference type="OrthoDB" id="165672at2"/>
<sequence>MKRFILTGDREAGKTTFCRSLYKKARTREMTVAGIITLTSRKDELRALDLFSSETRRLAEFNKSFQVMTNQGNRELSTRQWIFDPSAITWGNSQIMKTPKCNLFILDEAGILEFEREQGWTAGLSRIDLQKDDCSIVVVRPELISQALERWIDSEVLMIDKDRNPHHEEALMMRILANRY</sequence>
<dbReference type="SUPFAM" id="SSF52540">
    <property type="entry name" value="P-loop containing nucleoside triphosphate hydrolases"/>
    <property type="match status" value="1"/>
</dbReference>
<dbReference type="InterPro" id="IPR004948">
    <property type="entry name" value="Nuc-triphosphatase_THEP1"/>
</dbReference>
<accession>A0A5C1QNF4</accession>
<evidence type="ECO:0000313" key="2">
    <source>
        <dbReference type="Proteomes" id="UP000324209"/>
    </source>
</evidence>
<dbReference type="InterPro" id="IPR027417">
    <property type="entry name" value="P-loop_NTPase"/>
</dbReference>
<dbReference type="Pfam" id="PF03266">
    <property type="entry name" value="NTPase_1"/>
    <property type="match status" value="1"/>
</dbReference>
<dbReference type="AlphaFoldDB" id="A0A5C1QNF4"/>
<dbReference type="EMBL" id="CP036150">
    <property type="protein sequence ID" value="QEN09483.1"/>
    <property type="molecule type" value="Genomic_DNA"/>
</dbReference>
<evidence type="ECO:0008006" key="3">
    <source>
        <dbReference type="Google" id="ProtNLM"/>
    </source>
</evidence>
<dbReference type="GO" id="GO:0017111">
    <property type="term" value="F:ribonucleoside triphosphate phosphatase activity"/>
    <property type="evidence" value="ECO:0007669"/>
    <property type="project" value="InterPro"/>
</dbReference>
<protein>
    <recommendedName>
        <fullName evidence="3">Nucleotide kinase</fullName>
    </recommendedName>
</protein>
<dbReference type="RefSeq" id="WP_149487557.1">
    <property type="nucleotide sequence ID" value="NZ_CP036150.1"/>
</dbReference>
<keyword evidence="2" id="KW-1185">Reference proteome</keyword>
<dbReference type="KEGG" id="ock:EXM22_16390"/>
<proteinExistence type="predicted"/>
<dbReference type="Proteomes" id="UP000324209">
    <property type="component" value="Chromosome"/>
</dbReference>
<gene>
    <name evidence="1" type="ORF">EXM22_16390</name>
</gene>
<name>A0A5C1QNF4_9SPIO</name>
<evidence type="ECO:0000313" key="1">
    <source>
        <dbReference type="EMBL" id="QEN09483.1"/>
    </source>
</evidence>